<dbReference type="EMBL" id="JALNTZ010000009">
    <property type="protein sequence ID" value="KAJ3641162.1"/>
    <property type="molecule type" value="Genomic_DNA"/>
</dbReference>
<dbReference type="PROSITE" id="PS50268">
    <property type="entry name" value="CADHERIN_2"/>
    <property type="match status" value="6"/>
</dbReference>
<evidence type="ECO:0000259" key="7">
    <source>
        <dbReference type="PROSITE" id="PS50268"/>
    </source>
</evidence>
<dbReference type="PROSITE" id="PS00232">
    <property type="entry name" value="CADHERIN_1"/>
    <property type="match status" value="3"/>
</dbReference>
<protein>
    <recommendedName>
        <fullName evidence="7">Cadherin domain-containing protein</fullName>
    </recommendedName>
</protein>
<dbReference type="SUPFAM" id="SSF49313">
    <property type="entry name" value="Cadherin-like"/>
    <property type="match status" value="6"/>
</dbReference>
<dbReference type="GO" id="GO:0016477">
    <property type="term" value="P:cell migration"/>
    <property type="evidence" value="ECO:0007669"/>
    <property type="project" value="TreeGrafter"/>
</dbReference>
<feature type="domain" description="Cadherin" evidence="7">
    <location>
        <begin position="136"/>
        <end position="245"/>
    </location>
</feature>
<keyword evidence="3 5" id="KW-0106">Calcium</keyword>
<proteinExistence type="predicted"/>
<dbReference type="InterPro" id="IPR002126">
    <property type="entry name" value="Cadherin-like_dom"/>
</dbReference>
<evidence type="ECO:0000256" key="4">
    <source>
        <dbReference type="ARBA" id="ARBA00023136"/>
    </source>
</evidence>
<dbReference type="InterPro" id="IPR039808">
    <property type="entry name" value="Cadherin"/>
</dbReference>
<evidence type="ECO:0000256" key="1">
    <source>
        <dbReference type="ARBA" id="ARBA00004370"/>
    </source>
</evidence>
<dbReference type="Proteomes" id="UP001168821">
    <property type="component" value="Unassembled WGS sequence"/>
</dbReference>
<comment type="subcellular location">
    <subcellularLocation>
        <location evidence="1">Membrane</location>
    </subcellularLocation>
</comment>
<evidence type="ECO:0000256" key="3">
    <source>
        <dbReference type="ARBA" id="ARBA00022837"/>
    </source>
</evidence>
<sequence length="825" mass="92262">MNGLSFTVLVIAALHSVLGCQFYPPGEYLRFVRVPENLRVGEEVLKVEVHPRNNLSLRPVDKDEDVHYFTYRDLNRTTVSLLLARSLEDLVDADNPRNVLKFKVSCDHDDGEDIITSSLSVTVYVEDVNDHAPVFVGSPYHVTVDELTPVGLTIFRGIRALDRDKPNTPNSDVQYTIISGNERGKFSLDSTHQAFLVLKRPLDFDTGDREFLLTISASDRGLPPRSTNTTVRISVSDNDDLSPKFTKGVYRTRINEFYPVTIIARAPYGTPVLNAYCPQGERIHKLLTFDPPIHAFDQDVAIDAPIRYDIIAGNERHIFSLDHVNGSLFLEREIDLDAERSLPGNTFVLQIQASQVDNPVKTGVARVEVEIMDLNDNLPEFEVDFYNISIVENLPNGFSVLQIIAVDQDQGDNAEFSYQLEDNSGAFTLDARTGWLTVRDQSVLDREKRSTLTMRVYAKEKVPSVVTDKLGASAVTIEITLLDANDNNPTFIPNNLYNYVTNNGLKVGDLVGQIHAIDPDLDRNGMVVYSIQKAPNNSVPFKIDPKTGKISVNQEHVPPGRHLLFVEASDQPLNPSERRSALAVVSIEIQTQPGRGTNKGVPDFVGAPYEFWVGGNVDIGTSVGQIRITDVPDRRTIVYDLLHSYHEGVPFAVEERSGTITVVDDLDNYDRQNYDFEAVVTNERDMSLVTNVTIHVVDPKDEKTILMRTATTPIEFHVRENKGNLLIGRLGFQNASSSALVFSIANQKDVTEHIAITSDGSLYTVKPLDRETRDVYRLTVLAEYNKGKKKPNYVLYRAKTLIPDGFSFTIWVLPGQRASIVDCDR</sequence>
<dbReference type="GO" id="GO:0031175">
    <property type="term" value="P:neuron projection development"/>
    <property type="evidence" value="ECO:0007669"/>
    <property type="project" value="TreeGrafter"/>
</dbReference>
<feature type="signal peptide" evidence="6">
    <location>
        <begin position="1"/>
        <end position="19"/>
    </location>
</feature>
<feature type="domain" description="Cadherin" evidence="7">
    <location>
        <begin position="605"/>
        <end position="715"/>
    </location>
</feature>
<dbReference type="AlphaFoldDB" id="A0AA38HR73"/>
<dbReference type="Pfam" id="PF00028">
    <property type="entry name" value="Cadherin"/>
    <property type="match status" value="4"/>
</dbReference>
<keyword evidence="4" id="KW-0472">Membrane</keyword>
<keyword evidence="9" id="KW-1185">Reference proteome</keyword>
<dbReference type="InterPro" id="IPR015919">
    <property type="entry name" value="Cadherin-like_sf"/>
</dbReference>
<comment type="caution">
    <text evidence="8">The sequence shown here is derived from an EMBL/GenBank/DDBJ whole genome shotgun (WGS) entry which is preliminary data.</text>
</comment>
<dbReference type="GO" id="GO:0045296">
    <property type="term" value="F:cadherin binding"/>
    <property type="evidence" value="ECO:0007669"/>
    <property type="project" value="TreeGrafter"/>
</dbReference>
<dbReference type="Gene3D" id="2.60.40.60">
    <property type="entry name" value="Cadherins"/>
    <property type="match status" value="7"/>
</dbReference>
<reference evidence="8" key="1">
    <citation type="journal article" date="2023" name="G3 (Bethesda)">
        <title>Whole genome assemblies of Zophobas morio and Tenebrio molitor.</title>
        <authorList>
            <person name="Kaur S."/>
            <person name="Stinson S.A."/>
            <person name="diCenzo G.C."/>
        </authorList>
    </citation>
    <scope>NUCLEOTIDE SEQUENCE</scope>
    <source>
        <strain evidence="8">QUZm001</strain>
    </source>
</reference>
<dbReference type="GO" id="GO:0016342">
    <property type="term" value="C:catenin complex"/>
    <property type="evidence" value="ECO:0007669"/>
    <property type="project" value="TreeGrafter"/>
</dbReference>
<dbReference type="GO" id="GO:0008013">
    <property type="term" value="F:beta-catenin binding"/>
    <property type="evidence" value="ECO:0007669"/>
    <property type="project" value="TreeGrafter"/>
</dbReference>
<keyword evidence="6" id="KW-0732">Signal</keyword>
<feature type="domain" description="Cadherin" evidence="7">
    <location>
        <begin position="382"/>
        <end position="491"/>
    </location>
</feature>
<feature type="chain" id="PRO_5041357897" description="Cadherin domain-containing protein" evidence="6">
    <location>
        <begin position="20"/>
        <end position="825"/>
    </location>
</feature>
<dbReference type="GO" id="GO:0007156">
    <property type="term" value="P:homophilic cell adhesion via plasma membrane adhesion molecules"/>
    <property type="evidence" value="ECO:0007669"/>
    <property type="project" value="InterPro"/>
</dbReference>
<dbReference type="PRINTS" id="PR00205">
    <property type="entry name" value="CADHERIN"/>
</dbReference>
<organism evidence="8 9">
    <name type="scientific">Zophobas morio</name>
    <dbReference type="NCBI Taxonomy" id="2755281"/>
    <lineage>
        <taxon>Eukaryota</taxon>
        <taxon>Metazoa</taxon>
        <taxon>Ecdysozoa</taxon>
        <taxon>Arthropoda</taxon>
        <taxon>Hexapoda</taxon>
        <taxon>Insecta</taxon>
        <taxon>Pterygota</taxon>
        <taxon>Neoptera</taxon>
        <taxon>Endopterygota</taxon>
        <taxon>Coleoptera</taxon>
        <taxon>Polyphaga</taxon>
        <taxon>Cucujiformia</taxon>
        <taxon>Tenebrionidae</taxon>
        <taxon>Zophobas</taxon>
    </lineage>
</organism>
<dbReference type="PANTHER" id="PTHR24027:SF423">
    <property type="entry name" value="PROTOCADHERIN-16"/>
    <property type="match status" value="1"/>
</dbReference>
<feature type="domain" description="Cadherin" evidence="7">
    <location>
        <begin position="26"/>
        <end position="135"/>
    </location>
</feature>
<evidence type="ECO:0000313" key="9">
    <source>
        <dbReference type="Proteomes" id="UP001168821"/>
    </source>
</evidence>
<feature type="domain" description="Cadherin" evidence="7">
    <location>
        <begin position="254"/>
        <end position="381"/>
    </location>
</feature>
<dbReference type="PANTHER" id="PTHR24027">
    <property type="entry name" value="CADHERIN-23"/>
    <property type="match status" value="1"/>
</dbReference>
<evidence type="ECO:0000256" key="5">
    <source>
        <dbReference type="PROSITE-ProRule" id="PRU00043"/>
    </source>
</evidence>
<keyword evidence="2" id="KW-0677">Repeat</keyword>
<evidence type="ECO:0000256" key="6">
    <source>
        <dbReference type="SAM" id="SignalP"/>
    </source>
</evidence>
<evidence type="ECO:0000313" key="8">
    <source>
        <dbReference type="EMBL" id="KAJ3641162.1"/>
    </source>
</evidence>
<dbReference type="CDD" id="cd11304">
    <property type="entry name" value="Cadherin_repeat"/>
    <property type="match status" value="7"/>
</dbReference>
<gene>
    <name evidence="8" type="ORF">Zmor_027679</name>
</gene>
<feature type="domain" description="Cadherin" evidence="7">
    <location>
        <begin position="493"/>
        <end position="604"/>
    </location>
</feature>
<accession>A0AA38HR73</accession>
<dbReference type="FunFam" id="2.60.40.60:FF:000266">
    <property type="entry name" value="Cadherin 23"/>
    <property type="match status" value="1"/>
</dbReference>
<dbReference type="InterPro" id="IPR020894">
    <property type="entry name" value="Cadherin_CS"/>
</dbReference>
<dbReference type="SMART" id="SM00112">
    <property type="entry name" value="CA"/>
    <property type="match status" value="5"/>
</dbReference>
<dbReference type="GO" id="GO:0005509">
    <property type="term" value="F:calcium ion binding"/>
    <property type="evidence" value="ECO:0007669"/>
    <property type="project" value="UniProtKB-UniRule"/>
</dbReference>
<name>A0AA38HR73_9CUCU</name>
<evidence type="ECO:0000256" key="2">
    <source>
        <dbReference type="ARBA" id="ARBA00022737"/>
    </source>
</evidence>